<dbReference type="OrthoDB" id="8194683at2759"/>
<evidence type="ECO:0000313" key="2">
    <source>
        <dbReference type="Proteomes" id="UP001152798"/>
    </source>
</evidence>
<reference evidence="1" key="1">
    <citation type="submission" date="2022-01" db="EMBL/GenBank/DDBJ databases">
        <authorList>
            <person name="King R."/>
        </authorList>
    </citation>
    <scope>NUCLEOTIDE SEQUENCE</scope>
</reference>
<accession>A0A9P0MPV3</accession>
<dbReference type="Gene3D" id="1.20.1270.60">
    <property type="entry name" value="Arfaptin homology (AH) domain/BAR domain"/>
    <property type="match status" value="1"/>
</dbReference>
<proteinExistence type="predicted"/>
<name>A0A9P0MPV3_NEZVI</name>
<protein>
    <submittedName>
        <fullName evidence="1">Uncharacterized protein</fullName>
    </submittedName>
</protein>
<dbReference type="SUPFAM" id="SSF103657">
    <property type="entry name" value="BAR/IMD domain-like"/>
    <property type="match status" value="1"/>
</dbReference>
<gene>
    <name evidence="1" type="ORF">NEZAVI_LOCUS9793</name>
</gene>
<dbReference type="Proteomes" id="UP001152798">
    <property type="component" value="Chromosome 4"/>
</dbReference>
<organism evidence="1 2">
    <name type="scientific">Nezara viridula</name>
    <name type="common">Southern green stink bug</name>
    <name type="synonym">Cimex viridulus</name>
    <dbReference type="NCBI Taxonomy" id="85310"/>
    <lineage>
        <taxon>Eukaryota</taxon>
        <taxon>Metazoa</taxon>
        <taxon>Ecdysozoa</taxon>
        <taxon>Arthropoda</taxon>
        <taxon>Hexapoda</taxon>
        <taxon>Insecta</taxon>
        <taxon>Pterygota</taxon>
        <taxon>Neoptera</taxon>
        <taxon>Paraneoptera</taxon>
        <taxon>Hemiptera</taxon>
        <taxon>Heteroptera</taxon>
        <taxon>Panheteroptera</taxon>
        <taxon>Pentatomomorpha</taxon>
        <taxon>Pentatomoidea</taxon>
        <taxon>Pentatomidae</taxon>
        <taxon>Pentatominae</taxon>
        <taxon>Nezara</taxon>
    </lineage>
</organism>
<dbReference type="InterPro" id="IPR027267">
    <property type="entry name" value="AH/BAR_dom_sf"/>
</dbReference>
<evidence type="ECO:0000313" key="1">
    <source>
        <dbReference type="EMBL" id="CAH1400584.1"/>
    </source>
</evidence>
<dbReference type="EMBL" id="OV725080">
    <property type="protein sequence ID" value="CAH1400584.1"/>
    <property type="molecule type" value="Genomic_DNA"/>
</dbReference>
<sequence>MIPQRRTYRELLEERTTGVSVYVSGDLAGVVVSAIPNPYFKLHSPETFPLRPNCSPTHNILDKFNPGARQMINAGKAYLKALHEELLTYRPLASPLFFITPPPRSPPRSAIGGGFTASTSALRVASLSDGSPCRPKSG</sequence>
<keyword evidence="2" id="KW-1185">Reference proteome</keyword>
<dbReference type="AlphaFoldDB" id="A0A9P0MPV3"/>